<dbReference type="RefSeq" id="WP_106692912.1">
    <property type="nucleotide sequence ID" value="NZ_PXNQ02000015.1"/>
</dbReference>
<keyword evidence="2" id="KW-1185">Reference proteome</keyword>
<protein>
    <submittedName>
        <fullName evidence="1">DUF3168 domain-containing protein</fullName>
    </submittedName>
</protein>
<evidence type="ECO:0000313" key="1">
    <source>
        <dbReference type="EMBL" id="RNF32949.1"/>
    </source>
</evidence>
<reference evidence="1" key="1">
    <citation type="submission" date="2018-05" db="EMBL/GenBank/DDBJ databases">
        <title>Reclassification of Methylarcula marina and Methylarcula terricola as Paracoccus methylarcula sp.nov., comb.nov. and Paracoccus terricola comb.nov.</title>
        <authorList>
            <person name="Shmareva M.N."/>
            <person name="Doronina N.V."/>
            <person name="Vasilenko O.V."/>
            <person name="Tarlachkov S.V."/>
            <person name="Trotsenko Y.A."/>
        </authorList>
    </citation>
    <scope>NUCLEOTIDE SEQUENCE [LARGE SCALE GENOMIC DNA]</scope>
    <source>
        <strain evidence="1">VKM B-2159</strain>
    </source>
</reference>
<dbReference type="AlphaFoldDB" id="A0A3R7LMZ8"/>
<name>A0A3R7LMZ8_9RHOB</name>
<dbReference type="OrthoDB" id="7630456at2"/>
<dbReference type="Proteomes" id="UP000238137">
    <property type="component" value="Unassembled WGS sequence"/>
</dbReference>
<gene>
    <name evidence="1" type="ORF">A7A09_019240</name>
</gene>
<dbReference type="InterPro" id="IPR021508">
    <property type="entry name" value="Gp17-like"/>
</dbReference>
<comment type="caution">
    <text evidence="1">The sequence shown here is derived from an EMBL/GenBank/DDBJ whole genome shotgun (WGS) entry which is preliminary data.</text>
</comment>
<sequence length="144" mass="15907">MGSPSLELQGAIVAALKADFAVMALISDVYDRVERDTDTGKPISSVWGSELGYISFGPEDTIADDGGCVELQDISIQLDVWSRRPGRVHCKEILHEVRRVIRSLATTENPIVARADPFEQIRQDPDGLTMHGILRYEFGVENHG</sequence>
<proteinExistence type="predicted"/>
<dbReference type="Pfam" id="PF11367">
    <property type="entry name" value="Tail_completion_gp17"/>
    <property type="match status" value="1"/>
</dbReference>
<dbReference type="EMBL" id="PXNQ02000015">
    <property type="protein sequence ID" value="RNF32949.1"/>
    <property type="molecule type" value="Genomic_DNA"/>
</dbReference>
<organism evidence="1 2">
    <name type="scientific">Paracoccus methylarcula</name>
    <dbReference type="NCBI Taxonomy" id="72022"/>
    <lineage>
        <taxon>Bacteria</taxon>
        <taxon>Pseudomonadati</taxon>
        <taxon>Pseudomonadota</taxon>
        <taxon>Alphaproteobacteria</taxon>
        <taxon>Rhodobacterales</taxon>
        <taxon>Paracoccaceae</taxon>
        <taxon>Paracoccus</taxon>
    </lineage>
</organism>
<evidence type="ECO:0000313" key="2">
    <source>
        <dbReference type="Proteomes" id="UP000238137"/>
    </source>
</evidence>
<dbReference type="Gene3D" id="3.30.2000.30">
    <property type="match status" value="1"/>
</dbReference>
<dbReference type="InterPro" id="IPR053745">
    <property type="entry name" value="Viral_Tail_Comp_sf"/>
</dbReference>
<accession>A0A3R7LMZ8</accession>